<dbReference type="RefSeq" id="WP_027470848.1">
    <property type="nucleotide sequence ID" value="NZ_BAMD01000028.1"/>
</dbReference>
<dbReference type="CDD" id="cd03801">
    <property type="entry name" value="GT4_PimA-like"/>
    <property type="match status" value="1"/>
</dbReference>
<protein>
    <submittedName>
        <fullName evidence="1">Glycosyltransferase</fullName>
    </submittedName>
</protein>
<dbReference type="Pfam" id="PF13692">
    <property type="entry name" value="Glyco_trans_1_4"/>
    <property type="match status" value="1"/>
</dbReference>
<proteinExistence type="predicted"/>
<keyword evidence="2" id="KW-1185">Reference proteome</keyword>
<dbReference type="EMBL" id="BAMD01000028">
    <property type="protein sequence ID" value="GAF03663.1"/>
    <property type="molecule type" value="Genomic_DNA"/>
</dbReference>
<reference evidence="1 2" key="1">
    <citation type="journal article" date="2014" name="Genome Announc.">
        <title>Draft Genome Sequence of Cytophaga fermentans JCM 21142T, a Facultative Anaerobe Isolated from Marine Mud.</title>
        <authorList>
            <person name="Starns D."/>
            <person name="Oshima K."/>
            <person name="Suda W."/>
            <person name="Iino T."/>
            <person name="Yuki M."/>
            <person name="Inoue J."/>
            <person name="Kitamura K."/>
            <person name="Iida T."/>
            <person name="Darby A."/>
            <person name="Hattori M."/>
            <person name="Ohkuma M."/>
        </authorList>
    </citation>
    <scope>NUCLEOTIDE SEQUENCE [LARGE SCALE GENOMIC DNA]</scope>
    <source>
        <strain evidence="1 2">JCM 21142</strain>
    </source>
</reference>
<evidence type="ECO:0000313" key="1">
    <source>
        <dbReference type="EMBL" id="GAF03663.1"/>
    </source>
</evidence>
<keyword evidence="1" id="KW-0808">Transferase</keyword>
<dbReference type="SUPFAM" id="SSF53756">
    <property type="entry name" value="UDP-Glycosyltransferase/glycogen phosphorylase"/>
    <property type="match status" value="1"/>
</dbReference>
<dbReference type="eggNOG" id="COG0438">
    <property type="taxonomic scope" value="Bacteria"/>
</dbReference>
<name>W7Y7M9_9BACT</name>
<sequence>MCLDNNRICFVIPNFVTFSTGGAEIQVHYLTQAFLDRGWTVEVVCAGLGHEKEIRQSSFFNRKIQYHYYRKRSIRICEFWDVLKVLKKTNSFYYYQRTDFALTASTYWYTRKKGKNMIFALAGDSDAQRNKYSMYFKQYSYTNFLKKWIRKADFFLLDRLIEWAKKRVDKVVCQNQFQLQAYESDFNRKGIIIPNSFSLLKEVNESKEKVILWVGNNTLVKQAHLFVELAKKFEIYRDWNFVMLGSACDSFLTEDTPHNLSVLGSVSYQEANQWFARARVYVNTSLNEGMPNTFIQSWFFSTLILSLNVDPDHVFSREHMGFCFQGDLVRMEECLLAIMAGMDVSQQVLKGSAYFNMQFNLAHNVDKLIDYMSLA</sequence>
<dbReference type="Gene3D" id="3.40.50.2000">
    <property type="entry name" value="Glycogen Phosphorylase B"/>
    <property type="match status" value="2"/>
</dbReference>
<accession>W7Y7M9</accession>
<dbReference type="GO" id="GO:0016740">
    <property type="term" value="F:transferase activity"/>
    <property type="evidence" value="ECO:0007669"/>
    <property type="project" value="UniProtKB-KW"/>
</dbReference>
<dbReference type="Proteomes" id="UP000019402">
    <property type="component" value="Unassembled WGS sequence"/>
</dbReference>
<dbReference type="OrthoDB" id="1116389at2"/>
<dbReference type="STRING" id="869213.GCA_000517085_00898"/>
<comment type="caution">
    <text evidence="1">The sequence shown here is derived from an EMBL/GenBank/DDBJ whole genome shotgun (WGS) entry which is preliminary data.</text>
</comment>
<gene>
    <name evidence="1" type="ORF">JCM21142_52342</name>
</gene>
<evidence type="ECO:0000313" key="2">
    <source>
        <dbReference type="Proteomes" id="UP000019402"/>
    </source>
</evidence>
<organism evidence="1 2">
    <name type="scientific">Saccharicrinis fermentans DSM 9555 = JCM 21142</name>
    <dbReference type="NCBI Taxonomy" id="869213"/>
    <lineage>
        <taxon>Bacteria</taxon>
        <taxon>Pseudomonadati</taxon>
        <taxon>Bacteroidota</taxon>
        <taxon>Bacteroidia</taxon>
        <taxon>Marinilabiliales</taxon>
        <taxon>Marinilabiliaceae</taxon>
        <taxon>Saccharicrinis</taxon>
    </lineage>
</organism>
<dbReference type="AlphaFoldDB" id="W7Y7M9"/>